<organism evidence="1 2">
    <name type="scientific">Alteribacillus bidgolensis</name>
    <dbReference type="NCBI Taxonomy" id="930129"/>
    <lineage>
        <taxon>Bacteria</taxon>
        <taxon>Bacillati</taxon>
        <taxon>Bacillota</taxon>
        <taxon>Bacilli</taxon>
        <taxon>Bacillales</taxon>
        <taxon>Bacillaceae</taxon>
        <taxon>Alteribacillus</taxon>
    </lineage>
</organism>
<evidence type="ECO:0000313" key="2">
    <source>
        <dbReference type="Proteomes" id="UP000199017"/>
    </source>
</evidence>
<gene>
    <name evidence="1" type="ORF">SAMN05216352_10520</name>
</gene>
<dbReference type="RefSeq" id="WP_281259186.1">
    <property type="nucleotide sequence ID" value="NZ_FNDU01000005.1"/>
</dbReference>
<evidence type="ECO:0000313" key="1">
    <source>
        <dbReference type="EMBL" id="SDI13314.1"/>
    </source>
</evidence>
<dbReference type="InterPro" id="IPR027417">
    <property type="entry name" value="P-loop_NTPase"/>
</dbReference>
<keyword evidence="2" id="KW-1185">Reference proteome</keyword>
<dbReference type="EMBL" id="FNDU01000005">
    <property type="protein sequence ID" value="SDI13314.1"/>
    <property type="molecule type" value="Genomic_DNA"/>
</dbReference>
<protein>
    <recommendedName>
        <fullName evidence="3">Sulfotransferase family protein</fullName>
    </recommendedName>
</protein>
<sequence>MGNKINNPADKLAIFMHIPKTAGTTLLHLFKKNYIEKERRVYP</sequence>
<dbReference type="Proteomes" id="UP000199017">
    <property type="component" value="Unassembled WGS sequence"/>
</dbReference>
<dbReference type="STRING" id="930129.SAMN05216352_10520"/>
<dbReference type="AlphaFoldDB" id="A0A1G8I393"/>
<reference evidence="1 2" key="1">
    <citation type="submission" date="2016-10" db="EMBL/GenBank/DDBJ databases">
        <authorList>
            <person name="de Groot N.N."/>
        </authorList>
    </citation>
    <scope>NUCLEOTIDE SEQUENCE [LARGE SCALE GENOMIC DNA]</scope>
    <source>
        <strain evidence="2">P4B,CCM 7963,CECT 7998,DSM 25260,IBRC-M 10614,KCTC 13821</strain>
    </source>
</reference>
<dbReference type="Gene3D" id="3.40.50.300">
    <property type="entry name" value="P-loop containing nucleotide triphosphate hydrolases"/>
    <property type="match status" value="1"/>
</dbReference>
<evidence type="ECO:0008006" key="3">
    <source>
        <dbReference type="Google" id="ProtNLM"/>
    </source>
</evidence>
<proteinExistence type="predicted"/>
<name>A0A1G8I393_9BACI</name>
<accession>A0A1G8I393</accession>